<feature type="non-terminal residue" evidence="1">
    <location>
        <position position="1"/>
    </location>
</feature>
<dbReference type="EMBL" id="CAJDYZ010009760">
    <property type="protein sequence ID" value="CAD1477017.1"/>
    <property type="molecule type" value="Genomic_DNA"/>
</dbReference>
<reference evidence="1" key="1">
    <citation type="submission" date="2020-07" db="EMBL/GenBank/DDBJ databases">
        <authorList>
            <person name="Nazaruddin N."/>
        </authorList>
    </citation>
    <scope>NUCLEOTIDE SEQUENCE</scope>
</reference>
<accession>A0A6V7HCQ2</accession>
<proteinExistence type="predicted"/>
<dbReference type="AlphaFoldDB" id="A0A6V7HCQ2"/>
<name>A0A6V7HCQ2_9HYME</name>
<keyword evidence="2" id="KW-1185">Reference proteome</keyword>
<comment type="caution">
    <text evidence="1">The sequence shown here is derived from an EMBL/GenBank/DDBJ whole genome shotgun (WGS) entry which is preliminary data.</text>
</comment>
<protein>
    <submittedName>
        <fullName evidence="1">Uncharacterized protein</fullName>
    </submittedName>
</protein>
<sequence>IFSLNLSKIIPLDRSFNISLKRCVKPLKDILLGPLSENFNL</sequence>
<dbReference type="Proteomes" id="UP000752696">
    <property type="component" value="Unassembled WGS sequence"/>
</dbReference>
<evidence type="ECO:0000313" key="1">
    <source>
        <dbReference type="EMBL" id="CAD1477017.1"/>
    </source>
</evidence>
<evidence type="ECO:0000313" key="2">
    <source>
        <dbReference type="Proteomes" id="UP000752696"/>
    </source>
</evidence>
<gene>
    <name evidence="1" type="ORF">MHI_LOCUS701204</name>
</gene>
<organism evidence="1 2">
    <name type="scientific">Heterotrigona itama</name>
    <dbReference type="NCBI Taxonomy" id="395501"/>
    <lineage>
        <taxon>Eukaryota</taxon>
        <taxon>Metazoa</taxon>
        <taxon>Ecdysozoa</taxon>
        <taxon>Arthropoda</taxon>
        <taxon>Hexapoda</taxon>
        <taxon>Insecta</taxon>
        <taxon>Pterygota</taxon>
        <taxon>Neoptera</taxon>
        <taxon>Endopterygota</taxon>
        <taxon>Hymenoptera</taxon>
        <taxon>Apocrita</taxon>
        <taxon>Aculeata</taxon>
        <taxon>Apoidea</taxon>
        <taxon>Anthophila</taxon>
        <taxon>Apidae</taxon>
        <taxon>Heterotrigona</taxon>
    </lineage>
</organism>